<dbReference type="Proteomes" id="UP000198923">
    <property type="component" value="Unassembled WGS sequence"/>
</dbReference>
<dbReference type="EMBL" id="FNCN01000004">
    <property type="protein sequence ID" value="SDG42492.1"/>
    <property type="molecule type" value="Genomic_DNA"/>
</dbReference>
<protein>
    <submittedName>
        <fullName evidence="1">Uncharacterized protein</fullName>
    </submittedName>
</protein>
<reference evidence="1 2" key="1">
    <citation type="submission" date="2016-10" db="EMBL/GenBank/DDBJ databases">
        <authorList>
            <person name="de Groot N.N."/>
        </authorList>
    </citation>
    <scope>NUCLEOTIDE SEQUENCE [LARGE SCALE GENOMIC DNA]</scope>
    <source>
        <strain evidence="1 2">CPCC 201354</strain>
    </source>
</reference>
<keyword evidence="2" id="KW-1185">Reference proteome</keyword>
<evidence type="ECO:0000313" key="1">
    <source>
        <dbReference type="EMBL" id="SDG42492.1"/>
    </source>
</evidence>
<organism evidence="1 2">
    <name type="scientific">Sinosporangium album</name>
    <dbReference type="NCBI Taxonomy" id="504805"/>
    <lineage>
        <taxon>Bacteria</taxon>
        <taxon>Bacillati</taxon>
        <taxon>Actinomycetota</taxon>
        <taxon>Actinomycetes</taxon>
        <taxon>Streptosporangiales</taxon>
        <taxon>Streptosporangiaceae</taxon>
        <taxon>Sinosporangium</taxon>
    </lineage>
</organism>
<gene>
    <name evidence="1" type="ORF">SAMN05421505_104100</name>
</gene>
<accession>A0A1G7U4D6</accession>
<dbReference type="RefSeq" id="WP_218125634.1">
    <property type="nucleotide sequence ID" value="NZ_FNCN01000004.1"/>
</dbReference>
<sequence>MYNGLVDGGFGWPRGQNLVPTGVYAGGSALWRRLAERDNIIAHWPEGRRYTALTATVRISARPSQNT</sequence>
<proteinExistence type="predicted"/>
<name>A0A1G7U4D6_9ACTN</name>
<dbReference type="AlphaFoldDB" id="A0A1G7U4D6"/>
<dbReference type="STRING" id="504805.SAMN05421505_104100"/>
<evidence type="ECO:0000313" key="2">
    <source>
        <dbReference type="Proteomes" id="UP000198923"/>
    </source>
</evidence>